<dbReference type="OrthoDB" id="9794566at2"/>
<dbReference type="GO" id="GO:0016747">
    <property type="term" value="F:acyltransferase activity, transferring groups other than amino-acyl groups"/>
    <property type="evidence" value="ECO:0007669"/>
    <property type="project" value="InterPro"/>
</dbReference>
<evidence type="ECO:0000313" key="3">
    <source>
        <dbReference type="Proteomes" id="UP000261023"/>
    </source>
</evidence>
<dbReference type="AlphaFoldDB" id="A0A3E3DKP4"/>
<dbReference type="CDD" id="cd04301">
    <property type="entry name" value="NAT_SF"/>
    <property type="match status" value="1"/>
</dbReference>
<accession>A0A3E3DKP4</accession>
<reference evidence="2 3" key="1">
    <citation type="submission" date="2018-08" db="EMBL/GenBank/DDBJ databases">
        <title>A genome reference for cultivated species of the human gut microbiota.</title>
        <authorList>
            <person name="Zou Y."/>
            <person name="Xue W."/>
            <person name="Luo G."/>
        </authorList>
    </citation>
    <scope>NUCLEOTIDE SEQUENCE [LARGE SCALE GENOMIC DNA]</scope>
    <source>
        <strain evidence="2 3">AF19-13AC</strain>
    </source>
</reference>
<dbReference type="InterPro" id="IPR008125">
    <property type="entry name" value="Streptothricin_AcTrfase"/>
</dbReference>
<dbReference type="InterPro" id="IPR016181">
    <property type="entry name" value="Acyl_CoA_acyltransferase"/>
</dbReference>
<dbReference type="PRINTS" id="PR01754">
    <property type="entry name" value="SACTRNSFRASE"/>
</dbReference>
<dbReference type="SUPFAM" id="SSF55729">
    <property type="entry name" value="Acyl-CoA N-acyltransferases (Nat)"/>
    <property type="match status" value="1"/>
</dbReference>
<evidence type="ECO:0000259" key="1">
    <source>
        <dbReference type="PROSITE" id="PS51186"/>
    </source>
</evidence>
<protein>
    <submittedName>
        <fullName evidence="2">GNAT family N-acetyltransferase</fullName>
    </submittedName>
</protein>
<evidence type="ECO:0000313" key="2">
    <source>
        <dbReference type="EMBL" id="RGD69803.1"/>
    </source>
</evidence>
<dbReference type="Pfam" id="PF00583">
    <property type="entry name" value="Acetyltransf_1"/>
    <property type="match status" value="1"/>
</dbReference>
<dbReference type="InterPro" id="IPR000182">
    <property type="entry name" value="GNAT_dom"/>
</dbReference>
<dbReference type="PROSITE" id="PS51186">
    <property type="entry name" value="GNAT"/>
    <property type="match status" value="1"/>
</dbReference>
<dbReference type="Proteomes" id="UP000261023">
    <property type="component" value="Unassembled WGS sequence"/>
</dbReference>
<organism evidence="2 3">
    <name type="scientific">Hungatella hathewayi</name>
    <dbReference type="NCBI Taxonomy" id="154046"/>
    <lineage>
        <taxon>Bacteria</taxon>
        <taxon>Bacillati</taxon>
        <taxon>Bacillota</taxon>
        <taxon>Clostridia</taxon>
        <taxon>Lachnospirales</taxon>
        <taxon>Lachnospiraceae</taxon>
        <taxon>Hungatella</taxon>
    </lineage>
</organism>
<keyword evidence="2" id="KW-0808">Transferase</keyword>
<dbReference type="RefSeq" id="WP_117502383.1">
    <property type="nucleotide sequence ID" value="NZ_QTJW01000009.1"/>
</dbReference>
<name>A0A3E3DKP4_9FIRM</name>
<gene>
    <name evidence="2" type="ORF">DWX31_14485</name>
</gene>
<dbReference type="EMBL" id="QTJW01000009">
    <property type="protein sequence ID" value="RGD69803.1"/>
    <property type="molecule type" value="Genomic_DNA"/>
</dbReference>
<comment type="caution">
    <text evidence="2">The sequence shown here is derived from an EMBL/GenBank/DDBJ whole genome shotgun (WGS) entry which is preliminary data.</text>
</comment>
<proteinExistence type="predicted"/>
<sequence>MEIRFIDEKHAADINIPNEPFPIRGRMVITYNGDRWEHTEKLLPSEQIEEMTFPDENYNYHEMKDYVFIGAYEGADCIGLAILTPVFNPCLFLYDLKVKCKMRGKGIGKQLIKASYQYAIANGYAGLYTVGQDNNLNACLFYLACGFEIGGLDTKIYENTKQSGKFDITFYMH</sequence>
<dbReference type="Gene3D" id="3.40.630.30">
    <property type="match status" value="1"/>
</dbReference>
<feature type="domain" description="N-acetyltransferase" evidence="1">
    <location>
        <begin position="29"/>
        <end position="173"/>
    </location>
</feature>